<protein>
    <submittedName>
        <fullName evidence="2">Uncharacterized protein</fullName>
    </submittedName>
</protein>
<accession>A0A2I8EXP4</accession>
<dbReference type="Proteomes" id="UP000243502">
    <property type="component" value="Chromosome 3"/>
</dbReference>
<reference evidence="2 3" key="1">
    <citation type="submission" date="2018-01" db="EMBL/GenBank/DDBJ databases">
        <title>Species boundaries and ecological features among Paraburkholderia terrae DSMZ17804T, P. hospita DSMZ17164T and P. caribensis DSMZ13236T.</title>
        <authorList>
            <person name="Pratama A.A."/>
        </authorList>
    </citation>
    <scope>NUCLEOTIDE SEQUENCE [LARGE SCALE GENOMIC DNA]</scope>
    <source>
        <strain evidence="2 3">DSM 17804</strain>
    </source>
</reference>
<dbReference type="AlphaFoldDB" id="A0A2I8EXP4"/>
<name>A0A2I8EXP4_9BURK</name>
<evidence type="ECO:0000256" key="1">
    <source>
        <dbReference type="SAM" id="MobiDB-lite"/>
    </source>
</evidence>
<proteinExistence type="predicted"/>
<organism evidence="2 3">
    <name type="scientific">Paraburkholderia terrae</name>
    <dbReference type="NCBI Taxonomy" id="311230"/>
    <lineage>
        <taxon>Bacteria</taxon>
        <taxon>Pseudomonadati</taxon>
        <taxon>Pseudomonadota</taxon>
        <taxon>Betaproteobacteria</taxon>
        <taxon>Burkholderiales</taxon>
        <taxon>Burkholderiaceae</taxon>
        <taxon>Paraburkholderia</taxon>
    </lineage>
</organism>
<evidence type="ECO:0000313" key="3">
    <source>
        <dbReference type="Proteomes" id="UP000243502"/>
    </source>
</evidence>
<dbReference type="EMBL" id="CP026113">
    <property type="protein sequence ID" value="AUT64259.1"/>
    <property type="molecule type" value="Genomic_DNA"/>
</dbReference>
<feature type="region of interest" description="Disordered" evidence="1">
    <location>
        <begin position="143"/>
        <end position="163"/>
    </location>
</feature>
<sequence length="163" mass="17826">MGLEHCGDCARPESTSAAKVAGIRLGQIDRRGDLYLRTLLAQDARRTFKSALRADPAHTSATTDISEQNRDLALRLPATRRSSSMGPVRPPIHQTLRETSGHEASFVRTVGEAFRRRFHSGTGLRFAMVKCSPVIPEFRSATTRRPSVADGVSGYGPPLLLRS</sequence>
<gene>
    <name evidence="2" type="ORF">C2L65_31615</name>
</gene>
<evidence type="ECO:0000313" key="2">
    <source>
        <dbReference type="EMBL" id="AUT64259.1"/>
    </source>
</evidence>
<dbReference type="KEGG" id="pter:C2L65_31615"/>